<dbReference type="Gene3D" id="3.40.190.10">
    <property type="entry name" value="Periplasmic binding protein-like II"/>
    <property type="match status" value="2"/>
</dbReference>
<dbReference type="Proteomes" id="UP000178082">
    <property type="component" value="Unassembled WGS sequence"/>
</dbReference>
<dbReference type="STRING" id="1817883.A3G31_01405"/>
<dbReference type="EMBL" id="MGDI01000001">
    <property type="protein sequence ID" value="OGL55452.1"/>
    <property type="molecule type" value="Genomic_DNA"/>
</dbReference>
<protein>
    <recommendedName>
        <fullName evidence="5">Phosphonate ABC transporter substrate-binding protein</fullName>
    </recommendedName>
</protein>
<reference evidence="3 4" key="1">
    <citation type="journal article" date="2016" name="Nat. Commun.">
        <title>Thousands of microbial genomes shed light on interconnected biogeochemical processes in an aquifer system.</title>
        <authorList>
            <person name="Anantharaman K."/>
            <person name="Brown C.T."/>
            <person name="Hug L.A."/>
            <person name="Sharon I."/>
            <person name="Castelle C.J."/>
            <person name="Probst A.J."/>
            <person name="Thomas B.C."/>
            <person name="Singh A."/>
            <person name="Wilkins M.J."/>
            <person name="Karaoz U."/>
            <person name="Brodie E.L."/>
            <person name="Williams K.H."/>
            <person name="Hubbard S.S."/>
            <person name="Banfield J.F."/>
        </authorList>
    </citation>
    <scope>NUCLEOTIDE SEQUENCE [LARGE SCALE GENOMIC DNA]</scope>
</reference>
<evidence type="ECO:0000256" key="2">
    <source>
        <dbReference type="ARBA" id="ARBA00022729"/>
    </source>
</evidence>
<proteinExistence type="inferred from homology"/>
<dbReference type="PROSITE" id="PS51257">
    <property type="entry name" value="PROKAR_LIPOPROTEIN"/>
    <property type="match status" value="1"/>
</dbReference>
<dbReference type="GO" id="GO:0043190">
    <property type="term" value="C:ATP-binding cassette (ABC) transporter complex"/>
    <property type="evidence" value="ECO:0007669"/>
    <property type="project" value="InterPro"/>
</dbReference>
<dbReference type="PANTHER" id="PTHR35841:SF1">
    <property type="entry name" value="PHOSPHONATES-BINDING PERIPLASMIC PROTEIN"/>
    <property type="match status" value="1"/>
</dbReference>
<dbReference type="CDD" id="cd13571">
    <property type="entry name" value="PBP2_PnhD_1"/>
    <property type="match status" value="1"/>
</dbReference>
<dbReference type="GO" id="GO:0055085">
    <property type="term" value="P:transmembrane transport"/>
    <property type="evidence" value="ECO:0007669"/>
    <property type="project" value="InterPro"/>
</dbReference>
<organism evidence="3 4">
    <name type="scientific">Candidatus Schekmanbacteria bacterium RIFCSPLOWO2_12_FULL_38_15</name>
    <dbReference type="NCBI Taxonomy" id="1817883"/>
    <lineage>
        <taxon>Bacteria</taxon>
        <taxon>Candidatus Schekmaniibacteriota</taxon>
    </lineage>
</organism>
<sequence length="309" mass="35296">MNRKIILFIILFPFILGLIFSGCKKEEETYKKVRLNVKETEENSPAAKPQKKPLRIAIAPVISPKESFNVYSDLIEYISKKVGRLPVFIQGSNYAEINNLVRYRHCDVAFVCDYAYLQGKKDFGMEILVVPQVNGKAKYQSYIIVPEKSTIKSFWELEGKSFAFADPLSSSGYLYPKYLLKKNGKTPETFFSKTIFTYGHDNSIEAVSQGLVDGAAVDSLVYDFMVANKKTYRVNAKIVHKSPFWASPPIVIHPAINPETRSMLKNVFLSMHEDKEGKLILRRLMIDRFVAQKDKAYDSIRKMANEIGY</sequence>
<evidence type="ECO:0008006" key="5">
    <source>
        <dbReference type="Google" id="ProtNLM"/>
    </source>
</evidence>
<gene>
    <name evidence="3" type="ORF">A3G31_01405</name>
</gene>
<evidence type="ECO:0000313" key="3">
    <source>
        <dbReference type="EMBL" id="OGL55452.1"/>
    </source>
</evidence>
<comment type="caution">
    <text evidence="3">The sequence shown here is derived from an EMBL/GenBank/DDBJ whole genome shotgun (WGS) entry which is preliminary data.</text>
</comment>
<dbReference type="AlphaFoldDB" id="A0A1F7SNU1"/>
<accession>A0A1F7SNU1</accession>
<comment type="similarity">
    <text evidence="1">Belongs to the phosphate/phosphite/phosphonate binding protein family.</text>
</comment>
<dbReference type="InterPro" id="IPR005770">
    <property type="entry name" value="PhnD"/>
</dbReference>
<name>A0A1F7SNU1_9BACT</name>
<evidence type="ECO:0000256" key="1">
    <source>
        <dbReference type="ARBA" id="ARBA00007162"/>
    </source>
</evidence>
<dbReference type="Pfam" id="PF12974">
    <property type="entry name" value="Phosphonate-bd"/>
    <property type="match status" value="1"/>
</dbReference>
<dbReference type="SUPFAM" id="SSF53850">
    <property type="entry name" value="Periplasmic binding protein-like II"/>
    <property type="match status" value="1"/>
</dbReference>
<dbReference type="PANTHER" id="PTHR35841">
    <property type="entry name" value="PHOSPHONATES-BINDING PERIPLASMIC PROTEIN"/>
    <property type="match status" value="1"/>
</dbReference>
<dbReference type="NCBIfam" id="TIGR01098">
    <property type="entry name" value="3A0109s03R"/>
    <property type="match status" value="1"/>
</dbReference>
<evidence type="ECO:0000313" key="4">
    <source>
        <dbReference type="Proteomes" id="UP000178082"/>
    </source>
</evidence>
<keyword evidence="2" id="KW-0732">Signal</keyword>